<evidence type="ECO:0000256" key="3">
    <source>
        <dbReference type="ARBA" id="ARBA00022729"/>
    </source>
</evidence>
<keyword evidence="6" id="KW-1015">Disulfide bond</keyword>
<keyword evidence="3 9" id="KW-0732">Signal</keyword>
<keyword evidence="8" id="KW-1133">Transmembrane helix</keyword>
<dbReference type="GO" id="GO:0005886">
    <property type="term" value="C:plasma membrane"/>
    <property type="evidence" value="ECO:0007669"/>
    <property type="project" value="UniProtKB-SubCell"/>
</dbReference>
<evidence type="ECO:0000256" key="6">
    <source>
        <dbReference type="ARBA" id="ARBA00023157"/>
    </source>
</evidence>
<evidence type="ECO:0000256" key="5">
    <source>
        <dbReference type="ARBA" id="ARBA00023136"/>
    </source>
</evidence>
<evidence type="ECO:0000256" key="8">
    <source>
        <dbReference type="SAM" id="Phobius"/>
    </source>
</evidence>
<comment type="subcellular location">
    <subcellularLocation>
        <location evidence="1">Cell membrane</location>
    </subcellularLocation>
</comment>
<evidence type="ECO:0000313" key="12">
    <source>
        <dbReference type="RefSeq" id="XP_053541845.1"/>
    </source>
</evidence>
<feature type="signal peptide" evidence="9">
    <location>
        <begin position="1"/>
        <end position="27"/>
    </location>
</feature>
<dbReference type="PANTHER" id="PTHR19433">
    <property type="entry name" value="T-CELL RECEPTOR ALPHA CHAIN V REGION-RELATED"/>
    <property type="match status" value="1"/>
</dbReference>
<dbReference type="KEGG" id="ipu:108274890"/>
<feature type="transmembrane region" description="Helical" evidence="8">
    <location>
        <begin position="164"/>
        <end position="188"/>
    </location>
</feature>
<dbReference type="PROSITE" id="PS50835">
    <property type="entry name" value="IG_LIKE"/>
    <property type="match status" value="1"/>
</dbReference>
<protein>
    <submittedName>
        <fullName evidence="12">Uncharacterized protein LOC108274890 isoform X1</fullName>
    </submittedName>
</protein>
<keyword evidence="7" id="KW-0325">Glycoprotein</keyword>
<name>A0A9F7RJG5_ICTPU</name>
<dbReference type="InterPro" id="IPR007110">
    <property type="entry name" value="Ig-like_dom"/>
</dbReference>
<keyword evidence="4" id="KW-0391">Immunity</keyword>
<dbReference type="GO" id="GO:0009617">
    <property type="term" value="P:response to bacterium"/>
    <property type="evidence" value="ECO:0007669"/>
    <property type="project" value="TreeGrafter"/>
</dbReference>
<evidence type="ECO:0000256" key="9">
    <source>
        <dbReference type="SAM" id="SignalP"/>
    </source>
</evidence>
<reference evidence="12" key="2">
    <citation type="submission" date="2025-08" db="UniProtKB">
        <authorList>
            <consortium name="RefSeq"/>
        </authorList>
    </citation>
    <scope>IDENTIFICATION</scope>
    <source>
        <tissue evidence="12">Blood</tissue>
    </source>
</reference>
<gene>
    <name evidence="12" type="primary">LOC108274890</name>
</gene>
<proteinExistence type="predicted"/>
<dbReference type="OrthoDB" id="8871851at2759"/>
<keyword evidence="11" id="KW-1185">Reference proteome</keyword>
<dbReference type="SMART" id="SM00409">
    <property type="entry name" value="IG"/>
    <property type="match status" value="1"/>
</dbReference>
<dbReference type="GO" id="GO:0002376">
    <property type="term" value="P:immune system process"/>
    <property type="evidence" value="ECO:0007669"/>
    <property type="project" value="UniProtKB-KW"/>
</dbReference>
<dbReference type="InterPro" id="IPR013106">
    <property type="entry name" value="Ig_V-set"/>
</dbReference>
<dbReference type="SUPFAM" id="SSF48726">
    <property type="entry name" value="Immunoglobulin"/>
    <property type="match status" value="1"/>
</dbReference>
<feature type="domain" description="Ig-like" evidence="10">
    <location>
        <begin position="19"/>
        <end position="112"/>
    </location>
</feature>
<dbReference type="Proteomes" id="UP000221080">
    <property type="component" value="Chromosome 14"/>
</dbReference>
<dbReference type="Pfam" id="PF07686">
    <property type="entry name" value="V-set"/>
    <property type="match status" value="1"/>
</dbReference>
<keyword evidence="5 8" id="KW-0472">Membrane</keyword>
<dbReference type="InterPro" id="IPR036179">
    <property type="entry name" value="Ig-like_dom_sf"/>
</dbReference>
<feature type="chain" id="PRO_5039894301" evidence="9">
    <location>
        <begin position="28"/>
        <end position="230"/>
    </location>
</feature>
<dbReference type="GeneID" id="108274890"/>
<evidence type="ECO:0000256" key="7">
    <source>
        <dbReference type="ARBA" id="ARBA00023180"/>
    </source>
</evidence>
<evidence type="ECO:0000256" key="4">
    <source>
        <dbReference type="ARBA" id="ARBA00022859"/>
    </source>
</evidence>
<accession>A0A9F7RJG5</accession>
<sequence length="230" mass="26063">MAKLLSTFLLQMLFGFFTPCLLEIASTDHLSVPPGENITLLCNITNYSEISWYRLRSEEVKLLISAEELKLKKTFFLRYNVNENHFDMTESSSSVSLVIIGVRETDLGFYFCGGRNRTTHIQFGKLIRLDSTADQHHETDQYDEIDYSYTFPNPQHSGLTHCGIIIIILSCVCAVFVSISIICSSLYCSTLQGENLQPEDQHLHRSPCHTHFPLFTTLPVVPGRTAALIH</sequence>
<evidence type="ECO:0000313" key="11">
    <source>
        <dbReference type="Proteomes" id="UP000221080"/>
    </source>
</evidence>
<dbReference type="InterPro" id="IPR013783">
    <property type="entry name" value="Ig-like_fold"/>
</dbReference>
<dbReference type="InterPro" id="IPR003599">
    <property type="entry name" value="Ig_sub"/>
</dbReference>
<evidence type="ECO:0000259" key="10">
    <source>
        <dbReference type="PROSITE" id="PS50835"/>
    </source>
</evidence>
<dbReference type="InterPro" id="IPR052051">
    <property type="entry name" value="TCR_complex_component"/>
</dbReference>
<dbReference type="Gene3D" id="2.60.40.10">
    <property type="entry name" value="Immunoglobulins"/>
    <property type="match status" value="1"/>
</dbReference>
<dbReference type="RefSeq" id="XP_053541845.1">
    <property type="nucleotide sequence ID" value="XM_053685870.1"/>
</dbReference>
<reference evidence="11" key="1">
    <citation type="journal article" date="2016" name="Nat. Commun.">
        <title>The channel catfish genome sequence provides insights into the evolution of scale formation in teleosts.</title>
        <authorList>
            <person name="Liu Z."/>
            <person name="Liu S."/>
            <person name="Yao J."/>
            <person name="Bao L."/>
            <person name="Zhang J."/>
            <person name="Li Y."/>
            <person name="Jiang C."/>
            <person name="Sun L."/>
            <person name="Wang R."/>
            <person name="Zhang Y."/>
            <person name="Zhou T."/>
            <person name="Zeng Q."/>
            <person name="Fu Q."/>
            <person name="Gao S."/>
            <person name="Li N."/>
            <person name="Koren S."/>
            <person name="Jiang Y."/>
            <person name="Zimin A."/>
            <person name="Xu P."/>
            <person name="Phillippy A.M."/>
            <person name="Geng X."/>
            <person name="Song L."/>
            <person name="Sun F."/>
            <person name="Li C."/>
            <person name="Wang X."/>
            <person name="Chen A."/>
            <person name="Jin Y."/>
            <person name="Yuan Z."/>
            <person name="Yang Y."/>
            <person name="Tan S."/>
            <person name="Peatman E."/>
            <person name="Lu J."/>
            <person name="Qin Z."/>
            <person name="Dunham R."/>
            <person name="Li Z."/>
            <person name="Sonstegard T."/>
            <person name="Feng J."/>
            <person name="Danzmann R.G."/>
            <person name="Schroeder S."/>
            <person name="Scheffler B."/>
            <person name="Duke M.V."/>
            <person name="Ballard L."/>
            <person name="Kucuktas H."/>
            <person name="Kaltenboeck L."/>
            <person name="Liu H."/>
            <person name="Armbruster J."/>
            <person name="Xie Y."/>
            <person name="Kirby M.L."/>
            <person name="Tian Y."/>
            <person name="Flanagan M.E."/>
            <person name="Mu W."/>
            <person name="Waldbieser G.C."/>
        </authorList>
    </citation>
    <scope>NUCLEOTIDE SEQUENCE [LARGE SCALE GENOMIC DNA]</scope>
    <source>
        <strain evidence="11">SDA103</strain>
    </source>
</reference>
<organism evidence="11 12">
    <name type="scientific">Ictalurus punctatus</name>
    <name type="common">Channel catfish</name>
    <name type="synonym">Silurus punctatus</name>
    <dbReference type="NCBI Taxonomy" id="7998"/>
    <lineage>
        <taxon>Eukaryota</taxon>
        <taxon>Metazoa</taxon>
        <taxon>Chordata</taxon>
        <taxon>Craniata</taxon>
        <taxon>Vertebrata</taxon>
        <taxon>Euteleostomi</taxon>
        <taxon>Actinopterygii</taxon>
        <taxon>Neopterygii</taxon>
        <taxon>Teleostei</taxon>
        <taxon>Ostariophysi</taxon>
        <taxon>Siluriformes</taxon>
        <taxon>Ictaluridae</taxon>
        <taxon>Ictalurus</taxon>
    </lineage>
</organism>
<keyword evidence="2" id="KW-1003">Cell membrane</keyword>
<evidence type="ECO:0000256" key="2">
    <source>
        <dbReference type="ARBA" id="ARBA00022475"/>
    </source>
</evidence>
<keyword evidence="8" id="KW-0812">Transmembrane</keyword>
<dbReference type="PANTHER" id="PTHR19433:SF111">
    <property type="entry name" value="T CELL RECEPTOR ALPHA VARIABLE 4"/>
    <property type="match status" value="1"/>
</dbReference>
<dbReference type="AlphaFoldDB" id="A0A9F7RJG5"/>
<evidence type="ECO:0000256" key="1">
    <source>
        <dbReference type="ARBA" id="ARBA00004236"/>
    </source>
</evidence>